<evidence type="ECO:0000259" key="1">
    <source>
        <dbReference type="PROSITE" id="PS51186"/>
    </source>
</evidence>
<dbReference type="RefSeq" id="WP_019467756.1">
    <property type="nucleotide sequence ID" value="NZ_BKAS01000008.1"/>
</dbReference>
<comment type="caution">
    <text evidence="2">The sequence shown here is derived from an EMBL/GenBank/DDBJ whole genome shotgun (WGS) entry which is preliminary data.</text>
</comment>
<proteinExistence type="predicted"/>
<dbReference type="GO" id="GO:0019152">
    <property type="term" value="F:acetoin dehydrogenase (NAD+) activity"/>
    <property type="evidence" value="ECO:0007669"/>
    <property type="project" value="InterPro"/>
</dbReference>
<reference evidence="2 3" key="1">
    <citation type="submission" date="2015-03" db="EMBL/GenBank/DDBJ databases">
        <title>Genome Assembly of Staphylococcus cohnii subsp. cohnii strain G22B2.</title>
        <authorList>
            <person name="Nair G."/>
            <person name="Kaur G."/>
            <person name="Khatri I."/>
            <person name="Singh N.K."/>
            <person name="Sathyabama S."/>
            <person name="Maurya S.K."/>
            <person name="Subramanian S."/>
            <person name="Agrewala J.N."/>
            <person name="Mayilraj S."/>
        </authorList>
    </citation>
    <scope>NUCLEOTIDE SEQUENCE [LARGE SCALE GENOMIC DNA]</scope>
    <source>
        <strain evidence="2 3">G22B2</strain>
    </source>
</reference>
<protein>
    <submittedName>
        <fullName evidence="2">Acetyltransferase AcuA, acetyl-CoA synthetase inhibitor</fullName>
    </submittedName>
</protein>
<dbReference type="Gene3D" id="3.40.630.30">
    <property type="match status" value="1"/>
</dbReference>
<dbReference type="PATRIC" id="fig|74704.6.peg.504"/>
<keyword evidence="2" id="KW-0808">Transferase</keyword>
<dbReference type="InterPro" id="IPR016181">
    <property type="entry name" value="Acyl_CoA_acyltransferase"/>
</dbReference>
<dbReference type="AlphaFoldDB" id="A0A0M2P0K6"/>
<name>A0A0M2P0K6_STACC</name>
<evidence type="ECO:0000313" key="3">
    <source>
        <dbReference type="Proteomes" id="UP000034455"/>
    </source>
</evidence>
<evidence type="ECO:0000313" key="2">
    <source>
        <dbReference type="EMBL" id="KKI63443.1"/>
    </source>
</evidence>
<gene>
    <name evidence="2" type="ORF">UF66_0490</name>
</gene>
<dbReference type="Proteomes" id="UP000034455">
    <property type="component" value="Unassembled WGS sequence"/>
</dbReference>
<sequence length="210" mass="24656">MEHIKTYQFQSFHMDEGTFIIEGPVSRENLELMTFDDGLSAFRQPDDQFIAIKEISELAEGRIFVIRKHKHIIGYVTYHYPDPLERWSDGKLEYLIELGAIEISLPYRHLHLGSKLIRLSLSADEYEDYIVLTTEYYWHWDLKNAGLDVFAYKKLMQKLMGYGGLEIFATDDPEITSHPANCLMARIGARISIDQLQAFDDLRYKNRFFF</sequence>
<accession>A0A0M2P0K6</accession>
<organism evidence="2 3">
    <name type="scientific">Staphylococcus cohnii subsp. cohnii</name>
    <dbReference type="NCBI Taxonomy" id="74704"/>
    <lineage>
        <taxon>Bacteria</taxon>
        <taxon>Bacillati</taxon>
        <taxon>Bacillota</taxon>
        <taxon>Bacilli</taxon>
        <taxon>Bacillales</taxon>
        <taxon>Staphylococcaceae</taxon>
        <taxon>Staphylococcus</taxon>
        <taxon>Staphylococcus cohnii species complex</taxon>
    </lineage>
</organism>
<dbReference type="InterPro" id="IPR000182">
    <property type="entry name" value="GNAT_dom"/>
</dbReference>
<dbReference type="InterPro" id="IPR024699">
    <property type="entry name" value="AcuA"/>
</dbReference>
<dbReference type="SUPFAM" id="SSF55729">
    <property type="entry name" value="Acyl-CoA N-acyltransferases (Nat)"/>
    <property type="match status" value="1"/>
</dbReference>
<dbReference type="GeneID" id="58097275"/>
<dbReference type="GO" id="GO:0045150">
    <property type="term" value="P:acetoin catabolic process"/>
    <property type="evidence" value="ECO:0007669"/>
    <property type="project" value="InterPro"/>
</dbReference>
<dbReference type="GO" id="GO:0016747">
    <property type="term" value="F:acyltransferase activity, transferring groups other than amino-acyl groups"/>
    <property type="evidence" value="ECO:0007669"/>
    <property type="project" value="InterPro"/>
</dbReference>
<dbReference type="PIRSF" id="PIRSF021278">
    <property type="entry name" value="AcuA"/>
    <property type="match status" value="1"/>
</dbReference>
<dbReference type="EMBL" id="LAKJ01000013">
    <property type="protein sequence ID" value="KKI63443.1"/>
    <property type="molecule type" value="Genomic_DNA"/>
</dbReference>
<dbReference type="PROSITE" id="PS51186">
    <property type="entry name" value="GNAT"/>
    <property type="match status" value="1"/>
</dbReference>
<feature type="domain" description="N-acetyltransferase" evidence="1">
    <location>
        <begin position="28"/>
        <end position="189"/>
    </location>
</feature>